<feature type="domain" description="CBS" evidence="3">
    <location>
        <begin position="9"/>
        <end position="66"/>
    </location>
</feature>
<dbReference type="AlphaFoldDB" id="Q3SHT6"/>
<organism evidence="4 5">
    <name type="scientific">Thiobacillus denitrificans (strain ATCC 25259 / T1)</name>
    <dbReference type="NCBI Taxonomy" id="292415"/>
    <lineage>
        <taxon>Bacteria</taxon>
        <taxon>Pseudomonadati</taxon>
        <taxon>Pseudomonadota</taxon>
        <taxon>Betaproteobacteria</taxon>
        <taxon>Nitrosomonadales</taxon>
        <taxon>Thiobacillaceae</taxon>
        <taxon>Thiobacillus</taxon>
    </lineage>
</organism>
<evidence type="ECO:0000313" key="4">
    <source>
        <dbReference type="EMBL" id="AAZ97797.1"/>
    </source>
</evidence>
<sequence>MQIREILTLKSDEIYSIAPTDRVESAVARMVELGVGSLVVLKAGEMVGLLTERDVVHGMVEHGCDLKDTEVSAIMVTDPVVANADDSVDYARDVMTKSHIGHLPILDGNKLLAIISFHDVARACLKEANFENSLLKRYIKHWPE</sequence>
<gene>
    <name evidence="4" type="ordered locus">Tbd_1844</name>
</gene>
<dbReference type="SMART" id="SM00116">
    <property type="entry name" value="CBS"/>
    <property type="match status" value="2"/>
</dbReference>
<dbReference type="InterPro" id="IPR051257">
    <property type="entry name" value="Diverse_CBS-Domain"/>
</dbReference>
<dbReference type="STRING" id="292415.Tbd_1844"/>
<dbReference type="Gene3D" id="3.10.580.10">
    <property type="entry name" value="CBS-domain"/>
    <property type="match status" value="1"/>
</dbReference>
<dbReference type="Proteomes" id="UP000008291">
    <property type="component" value="Chromosome"/>
</dbReference>
<dbReference type="PANTHER" id="PTHR43080:SF2">
    <property type="entry name" value="CBS DOMAIN-CONTAINING PROTEIN"/>
    <property type="match status" value="1"/>
</dbReference>
<evidence type="ECO:0000313" key="5">
    <source>
        <dbReference type="Proteomes" id="UP000008291"/>
    </source>
</evidence>
<protein>
    <recommendedName>
        <fullName evidence="3">CBS domain-containing protein</fullName>
    </recommendedName>
</protein>
<dbReference type="Pfam" id="PF00571">
    <property type="entry name" value="CBS"/>
    <property type="match status" value="2"/>
</dbReference>
<dbReference type="RefSeq" id="WP_011312356.1">
    <property type="nucleotide sequence ID" value="NC_007404.1"/>
</dbReference>
<dbReference type="InterPro" id="IPR046342">
    <property type="entry name" value="CBS_dom_sf"/>
</dbReference>
<keyword evidence="5" id="KW-1185">Reference proteome</keyword>
<dbReference type="PANTHER" id="PTHR43080">
    <property type="entry name" value="CBS DOMAIN-CONTAINING PROTEIN CBSX3, MITOCHONDRIAL"/>
    <property type="match status" value="1"/>
</dbReference>
<dbReference type="KEGG" id="tbd:Tbd_1844"/>
<dbReference type="eggNOG" id="COG0517">
    <property type="taxonomic scope" value="Bacteria"/>
</dbReference>
<evidence type="ECO:0000259" key="3">
    <source>
        <dbReference type="PROSITE" id="PS51371"/>
    </source>
</evidence>
<dbReference type="PROSITE" id="PS51371">
    <property type="entry name" value="CBS"/>
    <property type="match status" value="2"/>
</dbReference>
<evidence type="ECO:0000256" key="2">
    <source>
        <dbReference type="PROSITE-ProRule" id="PRU00703"/>
    </source>
</evidence>
<dbReference type="HOGENOM" id="CLU_040681_3_1_4"/>
<dbReference type="InterPro" id="IPR000644">
    <property type="entry name" value="CBS_dom"/>
</dbReference>
<feature type="domain" description="CBS" evidence="3">
    <location>
        <begin position="75"/>
        <end position="131"/>
    </location>
</feature>
<dbReference type="OrthoDB" id="9807125at2"/>
<dbReference type="SUPFAM" id="SSF54631">
    <property type="entry name" value="CBS-domain pair"/>
    <property type="match status" value="1"/>
</dbReference>
<accession>Q3SHT6</accession>
<proteinExistence type="predicted"/>
<name>Q3SHT6_THIDA</name>
<reference evidence="4 5" key="1">
    <citation type="journal article" date="2006" name="J. Bacteriol.">
        <title>The genome sequence of the obligately chemolithoautotrophic, facultatively anaerobic bacterium Thiobacillus denitrificans.</title>
        <authorList>
            <person name="Beller H.R."/>
            <person name="Chain P.S."/>
            <person name="Letain T.E."/>
            <person name="Chakicherla A."/>
            <person name="Larimer F.W."/>
            <person name="Richardson P.M."/>
            <person name="Coleman M.A."/>
            <person name="Wood A.P."/>
            <person name="Kelly D.P."/>
        </authorList>
    </citation>
    <scope>NUCLEOTIDE SEQUENCE [LARGE SCALE GENOMIC DNA]</scope>
    <source>
        <strain evidence="4 5">ATCC 25259</strain>
    </source>
</reference>
<evidence type="ECO:0000256" key="1">
    <source>
        <dbReference type="ARBA" id="ARBA00023122"/>
    </source>
</evidence>
<keyword evidence="1 2" id="KW-0129">CBS domain</keyword>
<dbReference type="EMBL" id="CP000116">
    <property type="protein sequence ID" value="AAZ97797.1"/>
    <property type="molecule type" value="Genomic_DNA"/>
</dbReference>